<comment type="subcellular location">
    <subcellularLocation>
        <location evidence="1">Membrane</location>
        <topology evidence="1">Multi-pass membrane protein</topology>
    </subcellularLocation>
</comment>
<proteinExistence type="predicted"/>
<name>A0ABV9Z160_9HYPH</name>
<keyword evidence="7" id="KW-1185">Reference proteome</keyword>
<reference evidence="7" key="1">
    <citation type="journal article" date="2019" name="Int. J. Syst. Evol. Microbiol.">
        <title>The Global Catalogue of Microorganisms (GCM) 10K type strain sequencing project: providing services to taxonomists for standard genome sequencing and annotation.</title>
        <authorList>
            <consortium name="The Broad Institute Genomics Platform"/>
            <consortium name="The Broad Institute Genome Sequencing Center for Infectious Disease"/>
            <person name="Wu L."/>
            <person name="Ma J."/>
        </authorList>
    </citation>
    <scope>NUCLEOTIDE SEQUENCE [LARGE SCALE GENOMIC DNA]</scope>
    <source>
        <strain evidence="7">CGMCC 1.16444</strain>
    </source>
</reference>
<keyword evidence="2 5" id="KW-0812">Transmembrane</keyword>
<feature type="transmembrane region" description="Helical" evidence="5">
    <location>
        <begin position="23"/>
        <end position="41"/>
    </location>
</feature>
<accession>A0ABV9Z160</accession>
<dbReference type="EMBL" id="JBHSJF010000004">
    <property type="protein sequence ID" value="MFC5067274.1"/>
    <property type="molecule type" value="Genomic_DNA"/>
</dbReference>
<keyword evidence="4 5" id="KW-0472">Membrane</keyword>
<evidence type="ECO:0000256" key="2">
    <source>
        <dbReference type="ARBA" id="ARBA00022692"/>
    </source>
</evidence>
<keyword evidence="3 5" id="KW-1133">Transmembrane helix</keyword>
<dbReference type="InterPro" id="IPR032808">
    <property type="entry name" value="DoxX"/>
</dbReference>
<feature type="transmembrane region" description="Helical" evidence="5">
    <location>
        <begin position="62"/>
        <end position="81"/>
    </location>
</feature>
<dbReference type="Pfam" id="PF07681">
    <property type="entry name" value="DoxX"/>
    <property type="match status" value="1"/>
</dbReference>
<feature type="transmembrane region" description="Helical" evidence="5">
    <location>
        <begin position="87"/>
        <end position="108"/>
    </location>
</feature>
<evidence type="ECO:0000256" key="5">
    <source>
        <dbReference type="SAM" id="Phobius"/>
    </source>
</evidence>
<dbReference type="RefSeq" id="WP_114957118.1">
    <property type="nucleotide sequence ID" value="NZ_JBHSJF010000004.1"/>
</dbReference>
<sequence length="146" mass="15584">MAGPGNLKTKSVGQVRPVIGSRAIQWLALLGLCAAYLQGGINKATDFGSAIAEMNHFGLSPAAPFAVAVIILELGASAMILTGIWRWAGALALGGFTLVATFLANRYWEIAPPERFMMANSFYEHLGLVGGFLLVAWYDLNEARAK</sequence>
<evidence type="ECO:0000256" key="4">
    <source>
        <dbReference type="ARBA" id="ARBA00023136"/>
    </source>
</evidence>
<feature type="transmembrane region" description="Helical" evidence="5">
    <location>
        <begin position="120"/>
        <end position="138"/>
    </location>
</feature>
<evidence type="ECO:0000256" key="3">
    <source>
        <dbReference type="ARBA" id="ARBA00022989"/>
    </source>
</evidence>
<evidence type="ECO:0000313" key="6">
    <source>
        <dbReference type="EMBL" id="MFC5067274.1"/>
    </source>
</evidence>
<gene>
    <name evidence="6" type="ORF">ACFPFW_04500</name>
</gene>
<dbReference type="Proteomes" id="UP001595796">
    <property type="component" value="Unassembled WGS sequence"/>
</dbReference>
<protein>
    <submittedName>
        <fullName evidence="6">DoxX family protein</fullName>
    </submittedName>
</protein>
<comment type="caution">
    <text evidence="6">The sequence shown here is derived from an EMBL/GenBank/DDBJ whole genome shotgun (WGS) entry which is preliminary data.</text>
</comment>
<evidence type="ECO:0000313" key="7">
    <source>
        <dbReference type="Proteomes" id="UP001595796"/>
    </source>
</evidence>
<organism evidence="6 7">
    <name type="scientific">Flaviflagellibacter deserti</name>
    <dbReference type="NCBI Taxonomy" id="2267266"/>
    <lineage>
        <taxon>Bacteria</taxon>
        <taxon>Pseudomonadati</taxon>
        <taxon>Pseudomonadota</taxon>
        <taxon>Alphaproteobacteria</taxon>
        <taxon>Hyphomicrobiales</taxon>
        <taxon>Flaviflagellibacter</taxon>
    </lineage>
</organism>
<evidence type="ECO:0000256" key="1">
    <source>
        <dbReference type="ARBA" id="ARBA00004141"/>
    </source>
</evidence>